<accession>A0A0C1W8N9</accession>
<organism evidence="2 3">
    <name type="scientific">Vibrio owensii CAIM 1854 = LMG 25443</name>
    <dbReference type="NCBI Taxonomy" id="1229493"/>
    <lineage>
        <taxon>Bacteria</taxon>
        <taxon>Pseudomonadati</taxon>
        <taxon>Pseudomonadota</taxon>
        <taxon>Gammaproteobacteria</taxon>
        <taxon>Vibrionales</taxon>
        <taxon>Vibrionaceae</taxon>
        <taxon>Vibrio</taxon>
    </lineage>
</organism>
<evidence type="ECO:0000313" key="3">
    <source>
        <dbReference type="Proteomes" id="UP000031586"/>
    </source>
</evidence>
<name>A0A0C1W8N9_9VIBR</name>
<sequence>MDELELIEQKIHELKKELAQLEQQKQRLLTQEAIDKEAACEMSPQQTLPIYQILKAIRNAML</sequence>
<dbReference type="RefSeq" id="WP_227741564.1">
    <property type="nucleotide sequence ID" value="NZ_BAOH01000133.1"/>
</dbReference>
<keyword evidence="1" id="KW-0175">Coiled coil</keyword>
<comment type="caution">
    <text evidence="2">The sequence shown here is derived from an EMBL/GenBank/DDBJ whole genome shotgun (WGS) entry which is preliminary data.</text>
</comment>
<evidence type="ECO:0000313" key="2">
    <source>
        <dbReference type="EMBL" id="KIF52752.1"/>
    </source>
</evidence>
<dbReference type="AlphaFoldDB" id="A0A0C1W8N9"/>
<evidence type="ECO:0000256" key="1">
    <source>
        <dbReference type="SAM" id="Coils"/>
    </source>
</evidence>
<dbReference type="EMBL" id="JPRD01000019">
    <property type="protein sequence ID" value="KIF52752.1"/>
    <property type="molecule type" value="Genomic_DNA"/>
</dbReference>
<dbReference type="PATRIC" id="fig|1229493.5.peg.1642"/>
<dbReference type="Proteomes" id="UP000031586">
    <property type="component" value="Unassembled WGS sequence"/>
</dbReference>
<gene>
    <name evidence="2" type="ORF">H735_12665</name>
</gene>
<proteinExistence type="predicted"/>
<reference evidence="2 3" key="1">
    <citation type="submission" date="2014-07" db="EMBL/GenBank/DDBJ databases">
        <title>Unique and conserved regions in Vibrio harveyi and related species in comparison with the shrimp pathogen Vibrio harveyi CAIM 1792.</title>
        <authorList>
            <person name="Espinoza-Valles I."/>
            <person name="Vora G."/>
            <person name="Leekitcharoenphon P."/>
            <person name="Ussery D."/>
            <person name="Hoj L."/>
            <person name="Gomez-Gil B."/>
        </authorList>
    </citation>
    <scope>NUCLEOTIDE SEQUENCE [LARGE SCALE GENOMIC DNA]</scope>
    <source>
        <strain evidence="3">CAIM 1854 / LMG 25443</strain>
    </source>
</reference>
<protein>
    <submittedName>
        <fullName evidence="2">Uncharacterized protein</fullName>
    </submittedName>
</protein>
<feature type="coiled-coil region" evidence="1">
    <location>
        <begin position="4"/>
        <end position="31"/>
    </location>
</feature>